<dbReference type="RefSeq" id="WP_167477217.1">
    <property type="nucleotide sequence ID" value="NZ_CP046172.1"/>
</dbReference>
<dbReference type="Gene3D" id="3.40.50.1820">
    <property type="entry name" value="alpha/beta hydrolase"/>
    <property type="match status" value="1"/>
</dbReference>
<gene>
    <name evidence="7" type="ORF">F5544_35250</name>
</gene>
<reference evidence="7 8" key="1">
    <citation type="journal article" date="2019" name="ACS Chem. Biol.">
        <title>Identification and Mobilization of a Cryptic Antibiotic Biosynthesis Gene Locus from a Human-Pathogenic Nocardia Isolate.</title>
        <authorList>
            <person name="Herisse M."/>
            <person name="Ishida K."/>
            <person name="Porter J.L."/>
            <person name="Howden B."/>
            <person name="Hertweck C."/>
            <person name="Stinear T.P."/>
            <person name="Pidot S.J."/>
        </authorList>
    </citation>
    <scope>NUCLEOTIDE SEQUENCE [LARGE SCALE GENOMIC DNA]</scope>
    <source>
        <strain evidence="7 8">AUSMDU00012717</strain>
    </source>
</reference>
<keyword evidence="3 7" id="KW-0378">Hydrolase</keyword>
<comment type="similarity">
    <text evidence="1">Belongs to the peptidase S33 family.</text>
</comment>
<proteinExistence type="inferred from homology"/>
<evidence type="ECO:0000313" key="8">
    <source>
        <dbReference type="Proteomes" id="UP000503540"/>
    </source>
</evidence>
<evidence type="ECO:0000256" key="3">
    <source>
        <dbReference type="ARBA" id="ARBA00022801"/>
    </source>
</evidence>
<keyword evidence="2 4" id="KW-0732">Signal</keyword>
<sequence>MRTMTRLGRGVCLLAAVLLGVTAGGQLAVADSDLPPGGLPGIPVPELAWQACGDAGYQCASAEVPLDYRNPGAGNLTLALRRHTATDSGRRIGSLFVNPGGPGGSGTNFVTSVVKRMPDLAARFDIVGFDPRGVEQSRAVHCFDAAQMRQEWAMVPAQWRPGAFERGQDSAARFEAACAANSGDILPYIGTEYVARDMDLLRAAVGDPQINYLGVSFGTMIGSVYANLFPQRIRSFVLDGAYNPETYANDPYAYDYGQYVAVEGALNRFLDWCAADRADCQFGDPAQGGPATAFDALVGDLSDNPVRDESGAVTLNGSSLVYEILLRLNGARAAWPAIGRMLQQAAAHDTKAAGLDSFSQMADFFAANVAVECADRVYPPSTLELQARLAFEVASAPRTGPVMAWGPPGYDHSHGNICQRWSQPRLSRYAGPWSAAGSAPIMVVGTTGDPDTPYPDAVALAGMLANGRLLTVTGEGHSGFGHSVCAREAETAYFTELTMPGAQCPGDS</sequence>
<dbReference type="InterPro" id="IPR000073">
    <property type="entry name" value="AB_hydrolase_1"/>
</dbReference>
<dbReference type="PANTHER" id="PTHR43248:SF29">
    <property type="entry name" value="TRIPEPTIDYL AMINOPEPTIDASE"/>
    <property type="match status" value="1"/>
</dbReference>
<organism evidence="7 8">
    <name type="scientific">Nocardia arthritidis</name>
    <dbReference type="NCBI Taxonomy" id="228602"/>
    <lineage>
        <taxon>Bacteria</taxon>
        <taxon>Bacillati</taxon>
        <taxon>Actinomycetota</taxon>
        <taxon>Actinomycetes</taxon>
        <taxon>Mycobacteriales</taxon>
        <taxon>Nocardiaceae</taxon>
        <taxon>Nocardia</taxon>
    </lineage>
</organism>
<evidence type="ECO:0000256" key="4">
    <source>
        <dbReference type="SAM" id="SignalP"/>
    </source>
</evidence>
<evidence type="ECO:0000256" key="2">
    <source>
        <dbReference type="ARBA" id="ARBA00022729"/>
    </source>
</evidence>
<evidence type="ECO:0000313" key="7">
    <source>
        <dbReference type="EMBL" id="QIS14882.1"/>
    </source>
</evidence>
<feature type="domain" description="Peptidase S33 tripeptidyl aminopeptidase-like C-terminal" evidence="6">
    <location>
        <begin position="414"/>
        <end position="501"/>
    </location>
</feature>
<dbReference type="EMBL" id="CP046172">
    <property type="protein sequence ID" value="QIS14882.1"/>
    <property type="molecule type" value="Genomic_DNA"/>
</dbReference>
<dbReference type="Proteomes" id="UP000503540">
    <property type="component" value="Chromosome"/>
</dbReference>
<dbReference type="GO" id="GO:0016787">
    <property type="term" value="F:hydrolase activity"/>
    <property type="evidence" value="ECO:0007669"/>
    <property type="project" value="UniProtKB-KW"/>
</dbReference>
<dbReference type="Pfam" id="PF08386">
    <property type="entry name" value="Abhydrolase_4"/>
    <property type="match status" value="1"/>
</dbReference>
<evidence type="ECO:0000259" key="5">
    <source>
        <dbReference type="Pfam" id="PF00561"/>
    </source>
</evidence>
<feature type="chain" id="PRO_5039649652" evidence="4">
    <location>
        <begin position="29"/>
        <end position="508"/>
    </location>
</feature>
<dbReference type="AlphaFoldDB" id="A0A6G9YNV3"/>
<feature type="domain" description="AB hydrolase-1" evidence="5">
    <location>
        <begin position="95"/>
        <end position="248"/>
    </location>
</feature>
<dbReference type="PANTHER" id="PTHR43248">
    <property type="entry name" value="2-SUCCINYL-6-HYDROXY-2,4-CYCLOHEXADIENE-1-CARBOXYLATE SYNTHASE"/>
    <property type="match status" value="1"/>
</dbReference>
<dbReference type="SUPFAM" id="SSF53474">
    <property type="entry name" value="alpha/beta-Hydrolases"/>
    <property type="match status" value="1"/>
</dbReference>
<feature type="signal peptide" evidence="4">
    <location>
        <begin position="1"/>
        <end position="28"/>
    </location>
</feature>
<protein>
    <submittedName>
        <fullName evidence="7">Alpha/beta fold hydrolase</fullName>
    </submittedName>
</protein>
<keyword evidence="8" id="KW-1185">Reference proteome</keyword>
<name>A0A6G9YNV3_9NOCA</name>
<accession>A0A6G9YNV3</accession>
<evidence type="ECO:0000256" key="1">
    <source>
        <dbReference type="ARBA" id="ARBA00010088"/>
    </source>
</evidence>
<dbReference type="InterPro" id="IPR013595">
    <property type="entry name" value="Pept_S33_TAP-like_C"/>
</dbReference>
<dbReference type="Pfam" id="PF00561">
    <property type="entry name" value="Abhydrolase_1"/>
    <property type="match status" value="1"/>
</dbReference>
<dbReference type="KEGG" id="nah:F5544_35250"/>
<evidence type="ECO:0000259" key="6">
    <source>
        <dbReference type="Pfam" id="PF08386"/>
    </source>
</evidence>
<dbReference type="InterPro" id="IPR051601">
    <property type="entry name" value="Serine_prot/Carboxylest_S33"/>
</dbReference>
<dbReference type="InterPro" id="IPR029058">
    <property type="entry name" value="AB_hydrolase_fold"/>
</dbReference>